<keyword evidence="3" id="KW-1185">Reference proteome</keyword>
<feature type="domain" description="NTF2" evidence="1">
    <location>
        <begin position="403"/>
        <end position="541"/>
    </location>
</feature>
<protein>
    <submittedName>
        <fullName evidence="2">5'/3'-nucleotidase sure</fullName>
    </submittedName>
</protein>
<dbReference type="PANTHER" id="PTHR47551:SF1">
    <property type="entry name" value="TUBULIN--TYROSINE LIGASE PBY1-RELATED"/>
    <property type="match status" value="1"/>
</dbReference>
<dbReference type="Proteomes" id="UP000268321">
    <property type="component" value="Unassembled WGS sequence"/>
</dbReference>
<organism evidence="2 3">
    <name type="scientific">Metschnikowia bicuspidata</name>
    <dbReference type="NCBI Taxonomy" id="27322"/>
    <lineage>
        <taxon>Eukaryota</taxon>
        <taxon>Fungi</taxon>
        <taxon>Dikarya</taxon>
        <taxon>Ascomycota</taxon>
        <taxon>Saccharomycotina</taxon>
        <taxon>Pichiomycetes</taxon>
        <taxon>Metschnikowiaceae</taxon>
        <taxon>Metschnikowia</taxon>
    </lineage>
</organism>
<dbReference type="PROSITE" id="PS51221">
    <property type="entry name" value="TTL"/>
    <property type="match status" value="1"/>
</dbReference>
<dbReference type="InterPro" id="IPR004344">
    <property type="entry name" value="TTL/TTLL_fam"/>
</dbReference>
<dbReference type="InterPro" id="IPR018222">
    <property type="entry name" value="Nuclear_transport_factor_2_euk"/>
</dbReference>
<dbReference type="InterPro" id="IPR027746">
    <property type="entry name" value="TTL"/>
</dbReference>
<dbReference type="Gene3D" id="3.30.470.20">
    <property type="entry name" value="ATP-grasp fold, B domain"/>
    <property type="match status" value="1"/>
</dbReference>
<evidence type="ECO:0000313" key="2">
    <source>
        <dbReference type="EMBL" id="RKP31676.1"/>
    </source>
</evidence>
<dbReference type="InterPro" id="IPR002828">
    <property type="entry name" value="SurE-like_Pase/nucleotidase"/>
</dbReference>
<dbReference type="SUPFAM" id="SSF56059">
    <property type="entry name" value="Glutathione synthetase ATP-binding domain-like"/>
    <property type="match status" value="1"/>
</dbReference>
<name>A0A4P9ZF58_9ASCO</name>
<reference evidence="3" key="1">
    <citation type="journal article" date="2018" name="Nat. Microbiol.">
        <title>Leveraging single-cell genomics to expand the fungal tree of life.</title>
        <authorList>
            <person name="Ahrendt S.R."/>
            <person name="Quandt C.A."/>
            <person name="Ciobanu D."/>
            <person name="Clum A."/>
            <person name="Salamov A."/>
            <person name="Andreopoulos B."/>
            <person name="Cheng J.F."/>
            <person name="Woyke T."/>
            <person name="Pelin A."/>
            <person name="Henrissat B."/>
            <person name="Reynolds N.K."/>
            <person name="Benny G.L."/>
            <person name="Smith M.E."/>
            <person name="James T.Y."/>
            <person name="Grigoriev I.V."/>
        </authorList>
    </citation>
    <scope>NUCLEOTIDE SEQUENCE [LARGE SCALE GENOMIC DNA]</scope>
    <source>
        <strain evidence="3">Baker2002</strain>
    </source>
</reference>
<accession>A0A4P9ZF58</accession>
<dbReference type="InterPro" id="IPR036523">
    <property type="entry name" value="SurE-like_sf"/>
</dbReference>
<dbReference type="OrthoDB" id="202825at2759"/>
<dbReference type="Pfam" id="PF03133">
    <property type="entry name" value="TTL"/>
    <property type="match status" value="1"/>
</dbReference>
<sequence length="694" mass="78525">MHVLLTNDDGPPDDRNCPYMKYFVDEVKRSTDWKVLIVVPDQQRSWIGKAHFAGKVLSTAYIYTLDSTLLLSPNVNRLEGPFGEPQPHLVDQGHQQWRLIDSTPAACADIGLHHLEEHSEPVDLVISGPNFGKNAGNLYMLASGTVGAAMEAVTHGTKAIALSYEFRSLTHNHDVLREASAISVKLVQHLYHQLLQLLKIDLFSVNVPLISSLNLKTTKIKYAPVLQNQWGSIYKPIGNGQYLWAPRFDEVSEDGLRSKTHSDSRVLIDDGISVTPLRATFQSVEPCDRTIDLNGLLHTQTNNNVLLTTIPKSSYIFRPVREAFEKVGFTVETDPKVLQNVPQNDSLRVFHFCDYEDVDLDLFQSHPTRYFVPTYIYRKALIRKHFLANTVLLYVAKNPKSILADAFPQSYHLQLDYAEFLDDSLDEAYELRGEIEMGQKTWILKPSMSDKGQGIRIFRSLPQLQAIFDAFDEDVDTDNEDDDAAENNGVIVSQLRHFVVQEYQSNPLLLSDYGNRKFHLRVYVLSAGDLKVYVYENMLTLFAGAPYMRPNQHENKIIDLAGHLTNTCLQDGTNPLVVPFWDLQGVSAAQKSHVFEKIKQTTGELFRAAHSVDRINFQTARNSVEIFGLDFLVNDDLGVKILEVNSYPDFKQTGGKLKKLIYDLFQGVVDCAVTEVFGMNYRESDAARLMHQVL</sequence>
<evidence type="ECO:0000313" key="3">
    <source>
        <dbReference type="Proteomes" id="UP000268321"/>
    </source>
</evidence>
<dbReference type="AlphaFoldDB" id="A0A4P9ZF58"/>
<evidence type="ECO:0000259" key="1">
    <source>
        <dbReference type="PROSITE" id="PS50177"/>
    </source>
</evidence>
<dbReference type="GO" id="GO:0016787">
    <property type="term" value="F:hydrolase activity"/>
    <property type="evidence" value="ECO:0007669"/>
    <property type="project" value="InterPro"/>
</dbReference>
<dbReference type="GO" id="GO:0000932">
    <property type="term" value="C:P-body"/>
    <property type="evidence" value="ECO:0007669"/>
    <property type="project" value="TreeGrafter"/>
</dbReference>
<gene>
    <name evidence="2" type="ORF">METBISCDRAFT_13497</name>
</gene>
<dbReference type="PROSITE" id="PS50177">
    <property type="entry name" value="NTF2_DOMAIN"/>
    <property type="match status" value="1"/>
</dbReference>
<dbReference type="Gene3D" id="3.40.1210.10">
    <property type="entry name" value="Survival protein SurE-like phosphatase/nucleotidase"/>
    <property type="match status" value="1"/>
</dbReference>
<dbReference type="Pfam" id="PF01975">
    <property type="entry name" value="SurE"/>
    <property type="match status" value="1"/>
</dbReference>
<dbReference type="NCBIfam" id="TIGR00087">
    <property type="entry name" value="surE"/>
    <property type="match status" value="1"/>
</dbReference>
<dbReference type="SUPFAM" id="SSF64167">
    <property type="entry name" value="SurE-like"/>
    <property type="match status" value="1"/>
</dbReference>
<dbReference type="PANTHER" id="PTHR47551">
    <property type="entry name" value="TUBULIN--TYROSINE LIGASE PBY1-RELATED"/>
    <property type="match status" value="1"/>
</dbReference>
<proteinExistence type="predicted"/>
<dbReference type="EMBL" id="ML004438">
    <property type="protein sequence ID" value="RKP31676.1"/>
    <property type="molecule type" value="Genomic_DNA"/>
</dbReference>